<comment type="caution">
    <text evidence="5">The sequence shown here is derived from an EMBL/GenBank/DDBJ whole genome shotgun (WGS) entry which is preliminary data.</text>
</comment>
<dbReference type="InterPro" id="IPR014710">
    <property type="entry name" value="RmlC-like_jellyroll"/>
</dbReference>
<evidence type="ECO:0000313" key="5">
    <source>
        <dbReference type="EMBL" id="MBB6486322.1"/>
    </source>
</evidence>
<dbReference type="PROSITE" id="PS01124">
    <property type="entry name" value="HTH_ARAC_FAMILY_2"/>
    <property type="match status" value="1"/>
</dbReference>
<protein>
    <submittedName>
        <fullName evidence="5">AraC-like DNA-binding protein</fullName>
    </submittedName>
</protein>
<keyword evidence="2 5" id="KW-0238">DNA-binding</keyword>
<name>A0A7X0MCY1_9HYPH</name>
<dbReference type="RefSeq" id="WP_184706158.1">
    <property type="nucleotide sequence ID" value="NZ_JACHBG010000007.1"/>
</dbReference>
<dbReference type="PROSITE" id="PS00041">
    <property type="entry name" value="HTH_ARAC_FAMILY_1"/>
    <property type="match status" value="1"/>
</dbReference>
<dbReference type="InterPro" id="IPR009057">
    <property type="entry name" value="Homeodomain-like_sf"/>
</dbReference>
<keyword evidence="1" id="KW-0805">Transcription regulation</keyword>
<dbReference type="Pfam" id="PF12833">
    <property type="entry name" value="HTH_18"/>
    <property type="match status" value="1"/>
</dbReference>
<dbReference type="SUPFAM" id="SSF51182">
    <property type="entry name" value="RmlC-like cupins"/>
    <property type="match status" value="1"/>
</dbReference>
<dbReference type="InterPro" id="IPR018062">
    <property type="entry name" value="HTH_AraC-typ_CS"/>
</dbReference>
<proteinExistence type="predicted"/>
<dbReference type="Proteomes" id="UP000565576">
    <property type="component" value="Unassembled WGS sequence"/>
</dbReference>
<dbReference type="Gene3D" id="2.60.120.10">
    <property type="entry name" value="Jelly Rolls"/>
    <property type="match status" value="1"/>
</dbReference>
<evidence type="ECO:0000259" key="4">
    <source>
        <dbReference type="PROSITE" id="PS01124"/>
    </source>
</evidence>
<dbReference type="PANTHER" id="PTHR46796">
    <property type="entry name" value="HTH-TYPE TRANSCRIPTIONAL ACTIVATOR RHAS-RELATED"/>
    <property type="match status" value="1"/>
</dbReference>
<dbReference type="EMBL" id="JACHBG010000007">
    <property type="protein sequence ID" value="MBB6486322.1"/>
    <property type="molecule type" value="Genomic_DNA"/>
</dbReference>
<dbReference type="SUPFAM" id="SSF46689">
    <property type="entry name" value="Homeodomain-like"/>
    <property type="match status" value="2"/>
</dbReference>
<dbReference type="Gene3D" id="1.10.10.60">
    <property type="entry name" value="Homeodomain-like"/>
    <property type="match status" value="2"/>
</dbReference>
<reference evidence="5 6" key="1">
    <citation type="submission" date="2020-08" db="EMBL/GenBank/DDBJ databases">
        <title>Genomic Encyclopedia of Type Strains, Phase IV (KMG-V): Genome sequencing to study the core and pangenomes of soil and plant-associated prokaryotes.</title>
        <authorList>
            <person name="Whitman W."/>
        </authorList>
    </citation>
    <scope>NUCLEOTIDE SEQUENCE [LARGE SCALE GENOMIC DNA]</scope>
    <source>
        <strain evidence="5 6">SEMIA 4060</strain>
    </source>
</reference>
<accession>A0A7X0MCY1</accession>
<dbReference type="GO" id="GO:0043565">
    <property type="term" value="F:sequence-specific DNA binding"/>
    <property type="evidence" value="ECO:0007669"/>
    <property type="project" value="InterPro"/>
</dbReference>
<dbReference type="SMART" id="SM00342">
    <property type="entry name" value="HTH_ARAC"/>
    <property type="match status" value="1"/>
</dbReference>
<evidence type="ECO:0000256" key="1">
    <source>
        <dbReference type="ARBA" id="ARBA00023015"/>
    </source>
</evidence>
<dbReference type="InterPro" id="IPR050204">
    <property type="entry name" value="AraC_XylS_family_regulators"/>
</dbReference>
<dbReference type="PANTHER" id="PTHR46796:SF6">
    <property type="entry name" value="ARAC SUBFAMILY"/>
    <property type="match status" value="1"/>
</dbReference>
<organism evidence="5 6">
    <name type="scientific">Rhizobium lusitanum</name>
    <dbReference type="NCBI Taxonomy" id="293958"/>
    <lineage>
        <taxon>Bacteria</taxon>
        <taxon>Pseudomonadati</taxon>
        <taxon>Pseudomonadota</taxon>
        <taxon>Alphaproteobacteria</taxon>
        <taxon>Hyphomicrobiales</taxon>
        <taxon>Rhizobiaceae</taxon>
        <taxon>Rhizobium/Agrobacterium group</taxon>
        <taxon>Rhizobium</taxon>
    </lineage>
</organism>
<evidence type="ECO:0000256" key="3">
    <source>
        <dbReference type="ARBA" id="ARBA00023163"/>
    </source>
</evidence>
<dbReference type="GO" id="GO:0003700">
    <property type="term" value="F:DNA-binding transcription factor activity"/>
    <property type="evidence" value="ECO:0007669"/>
    <property type="project" value="InterPro"/>
</dbReference>
<evidence type="ECO:0000313" key="6">
    <source>
        <dbReference type="Proteomes" id="UP000565576"/>
    </source>
</evidence>
<dbReference type="InterPro" id="IPR011051">
    <property type="entry name" value="RmlC_Cupin_sf"/>
</dbReference>
<keyword evidence="3" id="KW-0804">Transcription</keyword>
<gene>
    <name evidence="5" type="ORF">GGD46_003617</name>
</gene>
<dbReference type="InterPro" id="IPR018060">
    <property type="entry name" value="HTH_AraC"/>
</dbReference>
<feature type="domain" description="HTH araC/xylS-type" evidence="4">
    <location>
        <begin position="183"/>
        <end position="281"/>
    </location>
</feature>
<dbReference type="AlphaFoldDB" id="A0A7X0MCY1"/>
<evidence type="ECO:0000256" key="2">
    <source>
        <dbReference type="ARBA" id="ARBA00023125"/>
    </source>
</evidence>
<sequence>MPEKFDLKPDTLAASQGAFWVERHIANTMASAHWHNHVELNLLPAGRMTYLFNGKQEYVEANRLILFWAAIPHQTIEVSDNASLVCIYLPLADFLGLSVDRDIRRSIMQGKFLSNPRIDISDAMAAERWVEDWSGGDPMRRELIVEEVRLRVRRLILDGKAGKEWLSVRSKATSSGPAVRHAETLTDLINEHFAEPLSMSQLAKLAGIHPATANKAFRDVLGISVNEYLTRYRIARAMQLLADTNIAVLNIAYDCGFGSSSRFYEAFKDRTGQTPLAFRRIVGGSDVDE</sequence>